<dbReference type="RefSeq" id="WP_205441009.1">
    <property type="nucleotide sequence ID" value="NZ_CP061510.1"/>
</dbReference>
<evidence type="ECO:0000313" key="2">
    <source>
        <dbReference type="Proteomes" id="UP000663637"/>
    </source>
</evidence>
<dbReference type="Pfam" id="PF07277">
    <property type="entry name" value="SapC"/>
    <property type="match status" value="1"/>
</dbReference>
<dbReference type="InterPro" id="IPR010836">
    <property type="entry name" value="SapC"/>
</dbReference>
<organism evidence="1 2">
    <name type="scientific">Tsuneonella flava</name>
    <dbReference type="NCBI Taxonomy" id="2055955"/>
    <lineage>
        <taxon>Bacteria</taxon>
        <taxon>Pseudomonadati</taxon>
        <taxon>Pseudomonadota</taxon>
        <taxon>Alphaproteobacteria</taxon>
        <taxon>Sphingomonadales</taxon>
        <taxon>Erythrobacteraceae</taxon>
        <taxon>Tsuneonella</taxon>
    </lineage>
</organism>
<protein>
    <submittedName>
        <fullName evidence="1">SapC family protein</fullName>
    </submittedName>
</protein>
<evidence type="ECO:0000313" key="1">
    <source>
        <dbReference type="EMBL" id="QSB43704.1"/>
    </source>
</evidence>
<name>A0ABX7K640_9SPHN</name>
<sequence>MASAPEANLPLFYNDLMPLNSRDHAKWRAKQIESLKWLSGQHAIPLTVDEFVQTQRDYPIVFSSGENPVPLALMGLNEGVNVFVDENGKVTDPVYIPAYVRRYPFMLARLTPDAEELSLCFDPTAGVIGDFSEGEILFDDQGKPAPTVEGILNFCEQFEQAGARTQAFIEEIKKHDLLMEGEIAITDNSKPDQPFVYRGFQMINEEKLRELSGDVLSEWTKNGLLPLLHAHLFSLDLMRVIFGMQMGQGKVPQPTALNPAETPAS</sequence>
<proteinExistence type="predicted"/>
<keyword evidence="2" id="KW-1185">Reference proteome</keyword>
<gene>
    <name evidence="1" type="ORF">IDJ81_10020</name>
</gene>
<accession>A0ABX7K640</accession>
<reference evidence="1 2" key="1">
    <citation type="submission" date="2020-09" db="EMBL/GenBank/DDBJ databases">
        <title>Complete genome sequence of altererythrobacter flavus SS-21NJ, isolated from Dongying oil sludge in Shandong province.</title>
        <authorList>
            <person name="Sun S."/>
            <person name="Zhang Z."/>
        </authorList>
    </citation>
    <scope>NUCLEOTIDE SEQUENCE [LARGE SCALE GENOMIC DNA]</scope>
    <source>
        <strain evidence="1 2">SS-21NJ</strain>
    </source>
</reference>
<dbReference type="EMBL" id="CP061510">
    <property type="protein sequence ID" value="QSB43704.1"/>
    <property type="molecule type" value="Genomic_DNA"/>
</dbReference>
<dbReference type="Proteomes" id="UP000663637">
    <property type="component" value="Chromosome"/>
</dbReference>